<name>A0A1W2AQI5_9BACT</name>
<dbReference type="OrthoDB" id="5471510at2"/>
<dbReference type="EMBL" id="FWXY01000006">
    <property type="protein sequence ID" value="SMC62864.1"/>
    <property type="molecule type" value="Genomic_DNA"/>
</dbReference>
<protein>
    <submittedName>
        <fullName evidence="1">Uncharacterized protein</fullName>
    </submittedName>
</protein>
<dbReference type="STRING" id="1121400.SAMN02746065_10613"/>
<dbReference type="RefSeq" id="WP_084067823.1">
    <property type="nucleotide sequence ID" value="NZ_FWXY01000006.1"/>
</dbReference>
<accession>A0A1W2AQI5</accession>
<sequence length="160" mass="17985">MDKDLAAAMMLERCSCYDKSLAAAKKVLDKGGTDSEDSFMARKIIRSLGEEFLKQRFMEKALECYALLTDADHGVDSCPDTDDAQAFEDMGPNNIALKTMVSEDVFELFQAVQNSGCSTASNQEELLREAVYQLILKYASDETVRKMLFNKLEKVIRKDI</sequence>
<keyword evidence="2" id="KW-1185">Reference proteome</keyword>
<gene>
    <name evidence="1" type="ORF">SAMN02746065_10613</name>
</gene>
<organism evidence="1 2">
    <name type="scientific">Desulfocicer vacuolatum DSM 3385</name>
    <dbReference type="NCBI Taxonomy" id="1121400"/>
    <lineage>
        <taxon>Bacteria</taxon>
        <taxon>Pseudomonadati</taxon>
        <taxon>Thermodesulfobacteriota</taxon>
        <taxon>Desulfobacteria</taxon>
        <taxon>Desulfobacterales</taxon>
        <taxon>Desulfobacteraceae</taxon>
        <taxon>Desulfocicer</taxon>
    </lineage>
</organism>
<dbReference type="AlphaFoldDB" id="A0A1W2AQI5"/>
<evidence type="ECO:0000313" key="1">
    <source>
        <dbReference type="EMBL" id="SMC62864.1"/>
    </source>
</evidence>
<proteinExistence type="predicted"/>
<reference evidence="1 2" key="1">
    <citation type="submission" date="2017-04" db="EMBL/GenBank/DDBJ databases">
        <authorList>
            <person name="Afonso C.L."/>
            <person name="Miller P.J."/>
            <person name="Scott M.A."/>
            <person name="Spackman E."/>
            <person name="Goraichik I."/>
            <person name="Dimitrov K.M."/>
            <person name="Suarez D.L."/>
            <person name="Swayne D.E."/>
        </authorList>
    </citation>
    <scope>NUCLEOTIDE SEQUENCE [LARGE SCALE GENOMIC DNA]</scope>
    <source>
        <strain evidence="1 2">DSM 3385</strain>
    </source>
</reference>
<evidence type="ECO:0000313" key="2">
    <source>
        <dbReference type="Proteomes" id="UP000192418"/>
    </source>
</evidence>
<dbReference type="Proteomes" id="UP000192418">
    <property type="component" value="Unassembled WGS sequence"/>
</dbReference>